<protein>
    <recommendedName>
        <fullName evidence="20">Bifunctional protein GlmU</fullName>
    </recommendedName>
    <domain>
        <recommendedName>
            <fullName evidence="20">UDP-N-acetylglucosamine pyrophosphorylase</fullName>
            <ecNumber evidence="20">2.7.7.23</ecNumber>
        </recommendedName>
        <alternativeName>
            <fullName evidence="20">N-acetylglucosamine-1-phosphate uridyltransferase</fullName>
        </alternativeName>
    </domain>
    <domain>
        <recommendedName>
            <fullName evidence="20">Glucosamine-1-phosphate N-acetyltransferase</fullName>
            <ecNumber evidence="20">2.3.1.157</ecNumber>
        </recommendedName>
    </domain>
</protein>
<dbReference type="UniPathway" id="UPA00113">
    <property type="reaction ID" value="UER00532"/>
</dbReference>
<dbReference type="OrthoDB" id="9775031at2"/>
<gene>
    <name evidence="20" type="primary">glmU</name>
    <name evidence="23" type="ORF">SAMN05660472_00064</name>
</gene>
<comment type="catalytic activity">
    <reaction evidence="18 20">
        <text>N-acetyl-alpha-D-glucosamine 1-phosphate + UTP + H(+) = UDP-N-acetyl-alpha-D-glucosamine + diphosphate</text>
        <dbReference type="Rhea" id="RHEA:13509"/>
        <dbReference type="ChEBI" id="CHEBI:15378"/>
        <dbReference type="ChEBI" id="CHEBI:33019"/>
        <dbReference type="ChEBI" id="CHEBI:46398"/>
        <dbReference type="ChEBI" id="CHEBI:57705"/>
        <dbReference type="ChEBI" id="CHEBI:57776"/>
        <dbReference type="EC" id="2.7.7.23"/>
    </reaction>
</comment>
<feature type="binding site" evidence="20">
    <location>
        <position position="349"/>
    </location>
    <ligand>
        <name>UDP-N-acetyl-alpha-D-glucosamine</name>
        <dbReference type="ChEBI" id="CHEBI:57705"/>
    </ligand>
</feature>
<dbReference type="GO" id="GO:0071555">
    <property type="term" value="P:cell wall organization"/>
    <property type="evidence" value="ECO:0007669"/>
    <property type="project" value="UniProtKB-KW"/>
</dbReference>
<feature type="binding site" evidence="20">
    <location>
        <position position="375"/>
    </location>
    <ligand>
        <name>UDP-N-acetyl-alpha-D-glucosamine</name>
        <dbReference type="ChEBI" id="CHEBI:57705"/>
    </ligand>
</feature>
<dbReference type="GO" id="GO:0009252">
    <property type="term" value="P:peptidoglycan biosynthetic process"/>
    <property type="evidence" value="ECO:0007669"/>
    <property type="project" value="UniProtKB-UniRule"/>
</dbReference>
<feature type="binding site" evidence="20">
    <location>
        <position position="226"/>
    </location>
    <ligand>
        <name>UDP-N-acetyl-alpha-D-glucosamine</name>
        <dbReference type="ChEBI" id="CHEBI:57705"/>
    </ligand>
</feature>
<dbReference type="InterPro" id="IPR005882">
    <property type="entry name" value="Bifunctional_GlmU"/>
</dbReference>
<keyword evidence="8 20" id="KW-0548">Nucleotidyltransferase</keyword>
<evidence type="ECO:0000256" key="13">
    <source>
        <dbReference type="ARBA" id="ARBA00022984"/>
    </source>
</evidence>
<dbReference type="GO" id="GO:0000287">
    <property type="term" value="F:magnesium ion binding"/>
    <property type="evidence" value="ECO:0007669"/>
    <property type="project" value="UniProtKB-UniRule"/>
</dbReference>
<dbReference type="HAMAP" id="MF_01631">
    <property type="entry name" value="GlmU"/>
    <property type="match status" value="1"/>
</dbReference>
<dbReference type="SUPFAM" id="SSF51161">
    <property type="entry name" value="Trimeric LpxA-like enzymes"/>
    <property type="match status" value="1"/>
</dbReference>
<evidence type="ECO:0000256" key="4">
    <source>
        <dbReference type="ARBA" id="ARBA00007707"/>
    </source>
</evidence>
<feature type="region of interest" description="Pyrophosphorylase" evidence="20">
    <location>
        <begin position="1"/>
        <end position="228"/>
    </location>
</feature>
<reference evidence="23 24" key="1">
    <citation type="submission" date="2016-10" db="EMBL/GenBank/DDBJ databases">
        <authorList>
            <person name="de Groot N.N."/>
        </authorList>
    </citation>
    <scope>NUCLEOTIDE SEQUENCE [LARGE SCALE GENOMIC DNA]</scope>
    <source>
        <strain evidence="23 24">DSM 18346</strain>
    </source>
</reference>
<keyword evidence="12 20" id="KW-0133">Cell shape</keyword>
<feature type="binding site" evidence="20">
    <location>
        <position position="153"/>
    </location>
    <ligand>
        <name>UDP-N-acetyl-alpha-D-glucosamine</name>
        <dbReference type="ChEBI" id="CHEBI:57705"/>
    </ligand>
</feature>
<dbReference type="SUPFAM" id="SSF53448">
    <property type="entry name" value="Nucleotide-diphospho-sugar transferases"/>
    <property type="match status" value="1"/>
</dbReference>
<dbReference type="GO" id="GO:0005737">
    <property type="term" value="C:cytoplasm"/>
    <property type="evidence" value="ECO:0007669"/>
    <property type="project" value="UniProtKB-SubCell"/>
</dbReference>
<dbReference type="PANTHER" id="PTHR43584:SF3">
    <property type="entry name" value="BIFUNCTIONAL PROTEIN GLMU"/>
    <property type="match status" value="1"/>
</dbReference>
<dbReference type="RefSeq" id="WP_090548659.1">
    <property type="nucleotide sequence ID" value="NZ_FNFP01000001.1"/>
</dbReference>
<evidence type="ECO:0000256" key="1">
    <source>
        <dbReference type="ARBA" id="ARBA00004496"/>
    </source>
</evidence>
<evidence type="ECO:0000256" key="16">
    <source>
        <dbReference type="ARBA" id="ARBA00023316"/>
    </source>
</evidence>
<comment type="pathway">
    <text evidence="2 20">Nucleotide-sugar biosynthesis; UDP-N-acetyl-alpha-D-glucosamine biosynthesis; N-acetyl-alpha-D-glucosamine 1-phosphate from alpha-D-glucosamine 6-phosphate (route II): step 2/2.</text>
</comment>
<feature type="region of interest" description="Linker" evidence="20">
    <location>
        <begin position="229"/>
        <end position="249"/>
    </location>
</feature>
<dbReference type="CDD" id="cd02540">
    <property type="entry name" value="GT2_GlmU_N_bac"/>
    <property type="match status" value="1"/>
</dbReference>
<keyword evidence="9 20" id="KW-0479">Metal-binding</keyword>
<feature type="binding site" evidence="20">
    <location>
        <position position="72"/>
    </location>
    <ligand>
        <name>UDP-N-acetyl-alpha-D-glucosamine</name>
        <dbReference type="ChEBI" id="CHEBI:57705"/>
    </ligand>
</feature>
<evidence type="ECO:0000256" key="10">
    <source>
        <dbReference type="ARBA" id="ARBA00022737"/>
    </source>
</evidence>
<dbReference type="NCBIfam" id="TIGR01173">
    <property type="entry name" value="glmU"/>
    <property type="match status" value="1"/>
</dbReference>
<feature type="binding site" evidence="20">
    <location>
        <position position="421"/>
    </location>
    <ligand>
        <name>acetyl-CoA</name>
        <dbReference type="ChEBI" id="CHEBI:57288"/>
    </ligand>
</feature>
<dbReference type="GO" id="GO:0003977">
    <property type="term" value="F:UDP-N-acetylglucosamine diphosphorylase activity"/>
    <property type="evidence" value="ECO:0007669"/>
    <property type="project" value="UniProtKB-UniRule"/>
</dbReference>
<dbReference type="STRING" id="393762.SAMN05660472_00064"/>
<dbReference type="Gene3D" id="3.90.550.10">
    <property type="entry name" value="Spore Coat Polysaccharide Biosynthesis Protein SpsA, Chain A"/>
    <property type="match status" value="1"/>
</dbReference>
<feature type="binding site" evidence="20">
    <location>
        <position position="331"/>
    </location>
    <ligand>
        <name>UDP-N-acetyl-alpha-D-glucosamine</name>
        <dbReference type="ChEBI" id="CHEBI:57705"/>
    </ligand>
</feature>
<dbReference type="InterPro" id="IPR029044">
    <property type="entry name" value="Nucleotide-diphossugar_trans"/>
</dbReference>
<evidence type="ECO:0000256" key="18">
    <source>
        <dbReference type="ARBA" id="ARBA00048493"/>
    </source>
</evidence>
<feature type="domain" description="Nucleotidyl transferase" evidence="22">
    <location>
        <begin position="5"/>
        <end position="214"/>
    </location>
</feature>
<feature type="binding site" evidence="20">
    <location>
        <position position="138"/>
    </location>
    <ligand>
        <name>UDP-N-acetyl-alpha-D-glucosamine</name>
        <dbReference type="ChEBI" id="CHEBI:57705"/>
    </ligand>
</feature>
<dbReference type="UniPathway" id="UPA00973"/>
<organism evidence="23 24">
    <name type="scientific">Natronincola ferrireducens</name>
    <dbReference type="NCBI Taxonomy" id="393762"/>
    <lineage>
        <taxon>Bacteria</taxon>
        <taxon>Bacillati</taxon>
        <taxon>Bacillota</taxon>
        <taxon>Clostridia</taxon>
        <taxon>Peptostreptococcales</taxon>
        <taxon>Natronincolaceae</taxon>
        <taxon>Natronincola</taxon>
    </lineage>
</organism>
<dbReference type="GO" id="GO:0006048">
    <property type="term" value="P:UDP-N-acetylglucosamine biosynthetic process"/>
    <property type="evidence" value="ECO:0007669"/>
    <property type="project" value="UniProtKB-UniPathway"/>
</dbReference>
<keyword evidence="15 20" id="KW-0012">Acyltransferase</keyword>
<comment type="subcellular location">
    <subcellularLocation>
        <location evidence="1 20">Cytoplasm</location>
    </subcellularLocation>
</comment>
<feature type="binding site" evidence="20">
    <location>
        <begin position="384"/>
        <end position="385"/>
    </location>
    <ligand>
        <name>acetyl-CoA</name>
        <dbReference type="ChEBI" id="CHEBI:57288"/>
    </ligand>
</feature>
<evidence type="ECO:0000256" key="5">
    <source>
        <dbReference type="ARBA" id="ARBA00007947"/>
    </source>
</evidence>
<comment type="catalytic activity">
    <reaction evidence="17 20">
        <text>alpha-D-glucosamine 1-phosphate + acetyl-CoA = N-acetyl-alpha-D-glucosamine 1-phosphate + CoA + H(+)</text>
        <dbReference type="Rhea" id="RHEA:13725"/>
        <dbReference type="ChEBI" id="CHEBI:15378"/>
        <dbReference type="ChEBI" id="CHEBI:57287"/>
        <dbReference type="ChEBI" id="CHEBI:57288"/>
        <dbReference type="ChEBI" id="CHEBI:57776"/>
        <dbReference type="ChEBI" id="CHEBI:58516"/>
        <dbReference type="EC" id="2.3.1.157"/>
    </reaction>
</comment>
<evidence type="ECO:0000256" key="9">
    <source>
        <dbReference type="ARBA" id="ARBA00022723"/>
    </source>
</evidence>
<dbReference type="AlphaFoldDB" id="A0A1G8WXD9"/>
<dbReference type="Gene3D" id="2.160.10.10">
    <property type="entry name" value="Hexapeptide repeat proteins"/>
    <property type="match status" value="1"/>
</dbReference>
<proteinExistence type="inferred from homology"/>
<dbReference type="GO" id="GO:0019134">
    <property type="term" value="F:glucosamine-1-phosphate N-acetyltransferase activity"/>
    <property type="evidence" value="ECO:0007669"/>
    <property type="project" value="UniProtKB-UniRule"/>
</dbReference>
<dbReference type="InterPro" id="IPR011004">
    <property type="entry name" value="Trimer_LpxA-like_sf"/>
</dbReference>
<comment type="subunit">
    <text evidence="20">Homotrimer.</text>
</comment>
<evidence type="ECO:0000256" key="19">
    <source>
        <dbReference type="ARBA" id="ARBA00049628"/>
    </source>
</evidence>
<comment type="function">
    <text evidence="19 20">Catalyzes the last two sequential reactions in the de novo biosynthetic pathway for UDP-N-acetylglucosamine (UDP-GlcNAc). The C-terminal domain catalyzes the transfer of acetyl group from acetyl coenzyme A to glucosamine-1-phosphate (GlcN-1-P) to produce N-acetylglucosamine-1-phosphate (GlcNAc-1-P), which is converted into UDP-GlcNAc by the transfer of uridine 5-monophosphate (from uridine 5-triphosphate), a reaction catalyzed by the N-terminal domain.</text>
</comment>
<feature type="binding site" evidence="20">
    <location>
        <begin position="8"/>
        <end position="11"/>
    </location>
    <ligand>
        <name>UDP-N-acetyl-alpha-D-glucosamine</name>
        <dbReference type="ChEBI" id="CHEBI:57705"/>
    </ligand>
</feature>
<feature type="compositionally biased region" description="Basic and acidic residues" evidence="21">
    <location>
        <begin position="439"/>
        <end position="448"/>
    </location>
</feature>
<sequence>MKLQAIILAAGAGTRMKSKLPKVLHRVCGQTMLQHVIDTCRQSGIEDSIVVVGHGAEEVKNSLDQGMKTVLQSQQLGTGHAVMMAHDLILEEGTVVVLNGDGPLITEETLGQLLAYHQEKGCSATVLTTELENPHGYGRIMRTTANGLDKIVEEKDATLEEKAVKEINSGLYCFDAKTLREALPKISNNNKQKEYYLTDALTIMKEMGKEVGVYKTPHYEDIMAVNSRVQLAEVEEIMRRRIAKKHMEQGVTIINPNHTYIEKTVVISPDTILYPGVILRGNTIIGEDCSIGADSRIENSTIGKGTTIHNSTILDSLVDEHTTIGPYAYLRPKSQIGKHVKIGDFVEVKNAIIGDYSKASHLAYIGDAEVGSHVNIGCGVVFVNYDGKNKHKTIVKDYAFIGSNANLIAPVTVEESGYVASGSTITKKVEQGALAVSRSRQENKEGWVKRKGLLKTKEE</sequence>
<dbReference type="EC" id="2.3.1.157" evidence="20"/>
<evidence type="ECO:0000259" key="22">
    <source>
        <dbReference type="Pfam" id="PF00483"/>
    </source>
</evidence>
<feature type="region of interest" description="N-acetyltransferase" evidence="20">
    <location>
        <begin position="250"/>
        <end position="459"/>
    </location>
</feature>
<evidence type="ECO:0000256" key="12">
    <source>
        <dbReference type="ARBA" id="ARBA00022960"/>
    </source>
</evidence>
<comment type="pathway">
    <text evidence="20">Bacterial outer membrane biogenesis; LPS lipid A biosynthesis.</text>
</comment>
<keyword evidence="10 20" id="KW-0677">Repeat</keyword>
<comment type="pathway">
    <text evidence="3 20">Nucleotide-sugar biosynthesis; UDP-N-acetyl-alpha-D-glucosamine biosynthesis; UDP-N-acetyl-alpha-D-glucosamine from N-acetyl-alpha-D-glucosamine 1-phosphate: step 1/1.</text>
</comment>
<comment type="cofactor">
    <cofactor evidence="20">
        <name>Mg(2+)</name>
        <dbReference type="ChEBI" id="CHEBI:18420"/>
    </cofactor>
    <text evidence="20">Binds 1 Mg(2+) ion per subunit.</text>
</comment>
<accession>A0A1G8WXD9</accession>
<dbReference type="Proteomes" id="UP000198718">
    <property type="component" value="Unassembled WGS sequence"/>
</dbReference>
<evidence type="ECO:0000256" key="3">
    <source>
        <dbReference type="ARBA" id="ARBA00005208"/>
    </source>
</evidence>
<evidence type="ECO:0000313" key="23">
    <source>
        <dbReference type="EMBL" id="SDJ83052.1"/>
    </source>
</evidence>
<feature type="binding site" evidence="20">
    <location>
        <position position="168"/>
    </location>
    <ligand>
        <name>UDP-N-acetyl-alpha-D-glucosamine</name>
        <dbReference type="ChEBI" id="CHEBI:57705"/>
    </ligand>
</feature>
<evidence type="ECO:0000256" key="21">
    <source>
        <dbReference type="SAM" id="MobiDB-lite"/>
    </source>
</evidence>
<dbReference type="GO" id="GO:0016020">
    <property type="term" value="C:membrane"/>
    <property type="evidence" value="ECO:0007669"/>
    <property type="project" value="GOC"/>
</dbReference>
<evidence type="ECO:0000256" key="7">
    <source>
        <dbReference type="ARBA" id="ARBA00022679"/>
    </source>
</evidence>
<feature type="compositionally biased region" description="Basic residues" evidence="21">
    <location>
        <begin position="449"/>
        <end position="459"/>
    </location>
</feature>
<evidence type="ECO:0000256" key="8">
    <source>
        <dbReference type="ARBA" id="ARBA00022695"/>
    </source>
</evidence>
<keyword evidence="14 20" id="KW-0511">Multifunctional enzyme</keyword>
<evidence type="ECO:0000256" key="2">
    <source>
        <dbReference type="ARBA" id="ARBA00005166"/>
    </source>
</evidence>
<feature type="binding site" evidence="20">
    <location>
        <begin position="77"/>
        <end position="78"/>
    </location>
    <ligand>
        <name>UDP-N-acetyl-alpha-D-glucosamine</name>
        <dbReference type="ChEBI" id="CHEBI:57705"/>
    </ligand>
</feature>
<dbReference type="InterPro" id="IPR038009">
    <property type="entry name" value="GlmU_C_LbH"/>
</dbReference>
<evidence type="ECO:0000313" key="24">
    <source>
        <dbReference type="Proteomes" id="UP000198718"/>
    </source>
</evidence>
<keyword evidence="16 20" id="KW-0961">Cell wall biogenesis/degradation</keyword>
<keyword evidence="24" id="KW-1185">Reference proteome</keyword>
<dbReference type="GO" id="GO:0000902">
    <property type="term" value="P:cell morphogenesis"/>
    <property type="evidence" value="ECO:0007669"/>
    <property type="project" value="UniProtKB-UniRule"/>
</dbReference>
<comment type="caution">
    <text evidence="20">Lacks conserved residue(s) required for the propagation of feature annotation.</text>
</comment>
<evidence type="ECO:0000256" key="14">
    <source>
        <dbReference type="ARBA" id="ARBA00023268"/>
    </source>
</evidence>
<feature type="active site" description="Proton acceptor" evidence="20">
    <location>
        <position position="361"/>
    </location>
</feature>
<dbReference type="Pfam" id="PF00132">
    <property type="entry name" value="Hexapep"/>
    <property type="match status" value="1"/>
</dbReference>
<keyword evidence="13 20" id="KW-0573">Peptidoglycan synthesis</keyword>
<evidence type="ECO:0000256" key="17">
    <source>
        <dbReference type="ARBA" id="ARBA00048247"/>
    </source>
</evidence>
<comment type="similarity">
    <text evidence="5 20">In the N-terminal section; belongs to the N-acetylglucosamine-1-phosphate uridyltransferase family.</text>
</comment>
<evidence type="ECO:0000256" key="20">
    <source>
        <dbReference type="HAMAP-Rule" id="MF_01631"/>
    </source>
</evidence>
<dbReference type="InterPro" id="IPR001451">
    <property type="entry name" value="Hexapep"/>
</dbReference>
<evidence type="ECO:0000256" key="6">
    <source>
        <dbReference type="ARBA" id="ARBA00022490"/>
    </source>
</evidence>
<keyword evidence="7 20" id="KW-0808">Transferase</keyword>
<keyword evidence="6 20" id="KW-0963">Cytoplasm</keyword>
<keyword evidence="11 20" id="KW-0460">Magnesium</keyword>
<evidence type="ECO:0000256" key="15">
    <source>
        <dbReference type="ARBA" id="ARBA00023315"/>
    </source>
</evidence>
<feature type="binding site" evidence="20">
    <location>
        <position position="364"/>
    </location>
    <ligand>
        <name>UDP-N-acetyl-alpha-D-glucosamine</name>
        <dbReference type="ChEBI" id="CHEBI:57705"/>
    </ligand>
</feature>
<feature type="binding site" evidence="20">
    <location>
        <position position="438"/>
    </location>
    <ligand>
        <name>acetyl-CoA</name>
        <dbReference type="ChEBI" id="CHEBI:57288"/>
    </ligand>
</feature>
<dbReference type="GO" id="GO:0009245">
    <property type="term" value="P:lipid A biosynthetic process"/>
    <property type="evidence" value="ECO:0007669"/>
    <property type="project" value="UniProtKB-UniRule"/>
</dbReference>
<dbReference type="InterPro" id="IPR005835">
    <property type="entry name" value="NTP_transferase_dom"/>
</dbReference>
<feature type="binding site" evidence="20">
    <location>
        <position position="22"/>
    </location>
    <ligand>
        <name>UDP-N-acetyl-alpha-D-glucosamine</name>
        <dbReference type="ChEBI" id="CHEBI:57705"/>
    </ligand>
</feature>
<evidence type="ECO:0000256" key="11">
    <source>
        <dbReference type="ARBA" id="ARBA00022842"/>
    </source>
</evidence>
<dbReference type="EC" id="2.7.7.23" evidence="20"/>
<dbReference type="Pfam" id="PF00483">
    <property type="entry name" value="NTP_transferase"/>
    <property type="match status" value="1"/>
</dbReference>
<comment type="similarity">
    <text evidence="4 20">In the C-terminal section; belongs to the transferase hexapeptide repeat family.</text>
</comment>
<dbReference type="InterPro" id="IPR050065">
    <property type="entry name" value="GlmU-like"/>
</dbReference>
<dbReference type="NCBIfam" id="NF010934">
    <property type="entry name" value="PRK14354.1"/>
    <property type="match status" value="1"/>
</dbReference>
<dbReference type="PANTHER" id="PTHR43584">
    <property type="entry name" value="NUCLEOTIDYL TRANSFERASE"/>
    <property type="match status" value="1"/>
</dbReference>
<feature type="binding site" evidence="20">
    <location>
        <position position="101"/>
    </location>
    <ligand>
        <name>Mg(2+)</name>
        <dbReference type="ChEBI" id="CHEBI:18420"/>
    </ligand>
</feature>
<name>A0A1G8WXD9_9FIRM</name>
<feature type="region of interest" description="Disordered" evidence="21">
    <location>
        <begin position="439"/>
        <end position="459"/>
    </location>
</feature>
<dbReference type="GO" id="GO:0008360">
    <property type="term" value="P:regulation of cell shape"/>
    <property type="evidence" value="ECO:0007669"/>
    <property type="project" value="UniProtKB-KW"/>
</dbReference>
<dbReference type="CDD" id="cd03353">
    <property type="entry name" value="LbH_GlmU_C"/>
    <property type="match status" value="1"/>
</dbReference>
<feature type="binding site" evidence="20">
    <location>
        <position position="403"/>
    </location>
    <ligand>
        <name>acetyl-CoA</name>
        <dbReference type="ChEBI" id="CHEBI:57288"/>
    </ligand>
</feature>
<dbReference type="EMBL" id="FNFP01000001">
    <property type="protein sequence ID" value="SDJ83052.1"/>
    <property type="molecule type" value="Genomic_DNA"/>
</dbReference>
<feature type="binding site" evidence="20">
    <location>
        <position position="226"/>
    </location>
    <ligand>
        <name>Mg(2+)</name>
        <dbReference type="ChEBI" id="CHEBI:18420"/>
    </ligand>
</feature>